<dbReference type="PROSITE" id="PS50195">
    <property type="entry name" value="PX"/>
    <property type="match status" value="1"/>
</dbReference>
<evidence type="ECO:0000256" key="3">
    <source>
        <dbReference type="ARBA" id="ARBA00004555"/>
    </source>
</evidence>
<dbReference type="CDD" id="cd07623">
    <property type="entry name" value="BAR_SNX1_2"/>
    <property type="match status" value="1"/>
</dbReference>
<sequence length="476" mass="54373">MTTMNTPPLNGTDKLLRSENENDDDLFKSAIDTTTNSVVNMADDDHMEEIISSNNTSKKELTMNNVSETLEDKLSFNENSSAEPSNDEARDQFIEISVTEANKIGEGMSSYVTYKVETKTNIGLFRRKSMSVHRRFSDFLGLHDKLTDKYLRSGRIIPPAPEKSVFGTTKVKISGSQADQSSSSTEFVEKRRSSLERYLRRTAAHSILRVDPDFRDFLEADGELPKATNTSALSGAGVKRFFNKFGETVNKITYKMDESEPWFDEKTNLLENIDVQLRKLHGSVEFLVLNRKELSIATSQFAKAAAVLSNREEHTGLSRAMAQLADVEEKIESVHNDQANSDFSILCELIKDYIALIGAVKDAFHERVKSYQHWQHSQMMLKKKRELKDRMEATGRSDKFETASQEVIEWEAKVSRCEEEFQKVSKVIKIEYEQFEKTRIKDFKLIVTSYLEALAQHQLQVMKHWQAFLPEAKAIN</sequence>
<evidence type="ECO:0000256" key="5">
    <source>
        <dbReference type="ARBA" id="ARBA00022448"/>
    </source>
</evidence>
<evidence type="ECO:0000256" key="4">
    <source>
        <dbReference type="ARBA" id="ARBA00010883"/>
    </source>
</evidence>
<dbReference type="CDD" id="cd06859">
    <property type="entry name" value="PX_SNX1_2_like"/>
    <property type="match status" value="1"/>
</dbReference>
<dbReference type="GO" id="GO:0010008">
    <property type="term" value="C:endosome membrane"/>
    <property type="evidence" value="ECO:0007669"/>
    <property type="project" value="TreeGrafter"/>
</dbReference>
<dbReference type="PANTHER" id="PTHR10555:SF170">
    <property type="entry name" value="FI18122P1"/>
    <property type="match status" value="1"/>
</dbReference>
<evidence type="ECO:0000256" key="7">
    <source>
        <dbReference type="ARBA" id="ARBA00022553"/>
    </source>
</evidence>
<dbReference type="GO" id="GO:0098796">
    <property type="term" value="C:membrane protein complex"/>
    <property type="evidence" value="ECO:0007669"/>
    <property type="project" value="UniProtKB-ARBA"/>
</dbReference>
<dbReference type="FunFam" id="1.20.1270.60:FF:000022">
    <property type="entry name" value="Sorting nexin 3 protein"/>
    <property type="match status" value="1"/>
</dbReference>
<name>A0AAN9T7U9_9HEMI</name>
<evidence type="ECO:0000256" key="6">
    <source>
        <dbReference type="ARBA" id="ARBA00022490"/>
    </source>
</evidence>
<dbReference type="Pfam" id="PF00787">
    <property type="entry name" value="PX"/>
    <property type="match status" value="1"/>
</dbReference>
<feature type="domain" description="PX" evidence="12">
    <location>
        <begin position="92"/>
        <end position="224"/>
    </location>
</feature>
<dbReference type="SUPFAM" id="SSF64268">
    <property type="entry name" value="PX domain"/>
    <property type="match status" value="1"/>
</dbReference>
<comment type="subcellular location">
    <subcellularLocation>
        <location evidence="2">Cytoplasm</location>
    </subcellularLocation>
    <subcellularLocation>
        <location evidence="3">Golgi apparatus</location>
    </subcellularLocation>
    <subcellularLocation>
        <location evidence="1">Membrane</location>
        <topology evidence="1">Peripheral membrane protein</topology>
        <orientation evidence="1">Cytoplasmic side</orientation>
    </subcellularLocation>
</comment>
<evidence type="ECO:0000256" key="8">
    <source>
        <dbReference type="ARBA" id="ARBA00022927"/>
    </source>
</evidence>
<evidence type="ECO:0000256" key="1">
    <source>
        <dbReference type="ARBA" id="ARBA00004287"/>
    </source>
</evidence>
<dbReference type="FunFam" id="3.30.1520.10:FF:000016">
    <property type="entry name" value="Sorting nexin 2"/>
    <property type="match status" value="1"/>
</dbReference>
<dbReference type="Gene3D" id="3.30.1520.10">
    <property type="entry name" value="Phox-like domain"/>
    <property type="match status" value="1"/>
</dbReference>
<evidence type="ECO:0000256" key="2">
    <source>
        <dbReference type="ARBA" id="ARBA00004496"/>
    </source>
</evidence>
<dbReference type="GO" id="GO:0035091">
    <property type="term" value="F:phosphatidylinositol binding"/>
    <property type="evidence" value="ECO:0007669"/>
    <property type="project" value="InterPro"/>
</dbReference>
<dbReference type="GO" id="GO:0015031">
    <property type="term" value="P:protein transport"/>
    <property type="evidence" value="ECO:0007669"/>
    <property type="project" value="UniProtKB-KW"/>
</dbReference>
<keyword evidence="8" id="KW-0653">Protein transport</keyword>
<evidence type="ECO:0000256" key="10">
    <source>
        <dbReference type="ARBA" id="ARBA00023136"/>
    </source>
</evidence>
<gene>
    <name evidence="13" type="ORF">V9T40_012758</name>
</gene>
<dbReference type="Proteomes" id="UP001367676">
    <property type="component" value="Unassembled WGS sequence"/>
</dbReference>
<keyword evidence="7" id="KW-0597">Phosphoprotein</keyword>
<dbReference type="Pfam" id="PF09325">
    <property type="entry name" value="Vps5"/>
    <property type="match status" value="1"/>
</dbReference>
<accession>A0AAN9T7U9</accession>
<reference evidence="13 14" key="1">
    <citation type="submission" date="2024-03" db="EMBL/GenBank/DDBJ databases">
        <title>Adaptation during the transition from Ophiocordyceps entomopathogen to insect associate is accompanied by gene loss and intensified selection.</title>
        <authorList>
            <person name="Ward C.M."/>
            <person name="Onetto C.A."/>
            <person name="Borneman A.R."/>
        </authorList>
    </citation>
    <scope>NUCLEOTIDE SEQUENCE [LARGE SCALE GENOMIC DNA]</scope>
    <source>
        <strain evidence="13">AWRI1</strain>
        <tissue evidence="13">Single Adult Female</tissue>
    </source>
</reference>
<keyword evidence="9" id="KW-0333">Golgi apparatus</keyword>
<dbReference type="Gene3D" id="1.20.1270.60">
    <property type="entry name" value="Arfaptin homology (AH) domain/BAR domain"/>
    <property type="match status" value="1"/>
</dbReference>
<keyword evidence="14" id="KW-1185">Reference proteome</keyword>
<dbReference type="SMART" id="SM00312">
    <property type="entry name" value="PX"/>
    <property type="match status" value="1"/>
</dbReference>
<dbReference type="GO" id="GO:0005829">
    <property type="term" value="C:cytosol"/>
    <property type="evidence" value="ECO:0007669"/>
    <property type="project" value="GOC"/>
</dbReference>
<keyword evidence="6" id="KW-0963">Cytoplasm</keyword>
<dbReference type="PANTHER" id="PTHR10555">
    <property type="entry name" value="SORTING NEXIN"/>
    <property type="match status" value="1"/>
</dbReference>
<keyword evidence="10" id="KW-0472">Membrane</keyword>
<dbReference type="EMBL" id="JBBCAQ010000036">
    <property type="protein sequence ID" value="KAK7576472.1"/>
    <property type="molecule type" value="Genomic_DNA"/>
</dbReference>
<dbReference type="GO" id="GO:0034498">
    <property type="term" value="P:early endosome to Golgi transport"/>
    <property type="evidence" value="ECO:0007669"/>
    <property type="project" value="TreeGrafter"/>
</dbReference>
<dbReference type="GO" id="GO:0005794">
    <property type="term" value="C:Golgi apparatus"/>
    <property type="evidence" value="ECO:0007669"/>
    <property type="project" value="UniProtKB-SubCell"/>
</dbReference>
<protein>
    <recommendedName>
        <fullName evidence="12">PX domain-containing protein</fullName>
    </recommendedName>
</protein>
<organism evidence="13 14">
    <name type="scientific">Parthenolecanium corni</name>
    <dbReference type="NCBI Taxonomy" id="536013"/>
    <lineage>
        <taxon>Eukaryota</taxon>
        <taxon>Metazoa</taxon>
        <taxon>Ecdysozoa</taxon>
        <taxon>Arthropoda</taxon>
        <taxon>Hexapoda</taxon>
        <taxon>Insecta</taxon>
        <taxon>Pterygota</taxon>
        <taxon>Neoptera</taxon>
        <taxon>Paraneoptera</taxon>
        <taxon>Hemiptera</taxon>
        <taxon>Sternorrhyncha</taxon>
        <taxon>Coccoidea</taxon>
        <taxon>Coccidae</taxon>
        <taxon>Parthenolecanium</taxon>
    </lineage>
</organism>
<evidence type="ECO:0000259" key="12">
    <source>
        <dbReference type="PROSITE" id="PS50195"/>
    </source>
</evidence>
<dbReference type="InterPro" id="IPR001683">
    <property type="entry name" value="PX_dom"/>
</dbReference>
<evidence type="ECO:0000256" key="9">
    <source>
        <dbReference type="ARBA" id="ARBA00023034"/>
    </source>
</evidence>
<proteinExistence type="inferred from homology"/>
<keyword evidence="5" id="KW-0813">Transport</keyword>
<dbReference type="InterPro" id="IPR015404">
    <property type="entry name" value="Vps5_C"/>
</dbReference>
<feature type="region of interest" description="Disordered" evidence="11">
    <location>
        <begin position="1"/>
        <end position="21"/>
    </location>
</feature>
<comment type="caution">
    <text evidence="13">The sequence shown here is derived from an EMBL/GenBank/DDBJ whole genome shotgun (WGS) entry which is preliminary data.</text>
</comment>
<dbReference type="AlphaFoldDB" id="A0AAN9T7U9"/>
<evidence type="ECO:0000313" key="14">
    <source>
        <dbReference type="Proteomes" id="UP001367676"/>
    </source>
</evidence>
<evidence type="ECO:0000313" key="13">
    <source>
        <dbReference type="EMBL" id="KAK7576472.1"/>
    </source>
</evidence>
<comment type="similarity">
    <text evidence="4">Belongs to the sorting nexin family.</text>
</comment>
<dbReference type="InterPro" id="IPR027267">
    <property type="entry name" value="AH/BAR_dom_sf"/>
</dbReference>
<dbReference type="InterPro" id="IPR036871">
    <property type="entry name" value="PX_dom_sf"/>
</dbReference>
<evidence type="ECO:0000256" key="11">
    <source>
        <dbReference type="SAM" id="MobiDB-lite"/>
    </source>
</evidence>